<comment type="caution">
    <text evidence="1">The sequence shown here is derived from an EMBL/GenBank/DDBJ whole genome shotgun (WGS) entry which is preliminary data.</text>
</comment>
<proteinExistence type="predicted"/>
<accession>A0ABS8GXU1</accession>
<reference evidence="1 2" key="1">
    <citation type="submission" date="2021-10" db="EMBL/GenBank/DDBJ databases">
        <title>The diversity and Nitrogen Metabolism of Culturable Nitrate-Utilizing Bacteria Within the Oxygen Minimum Zone of the Changjiang (Yangtze River)Estuary.</title>
        <authorList>
            <person name="Zhang D."/>
            <person name="Zheng J."/>
            <person name="Liu S."/>
            <person name="He W."/>
        </authorList>
    </citation>
    <scope>NUCLEOTIDE SEQUENCE [LARGE SCALE GENOMIC DNA]</scope>
    <source>
        <strain evidence="1 2">FXH275-2</strain>
    </source>
</reference>
<evidence type="ECO:0000313" key="2">
    <source>
        <dbReference type="Proteomes" id="UP001198830"/>
    </source>
</evidence>
<dbReference type="Proteomes" id="UP001198830">
    <property type="component" value="Unassembled WGS sequence"/>
</dbReference>
<evidence type="ECO:0000313" key="1">
    <source>
        <dbReference type="EMBL" id="MCC4231104.1"/>
    </source>
</evidence>
<gene>
    <name evidence="1" type="ORF">LL253_00195</name>
</gene>
<keyword evidence="2" id="KW-1185">Reference proteome</keyword>
<dbReference type="SUPFAM" id="SSF52540">
    <property type="entry name" value="P-loop containing nucleoside triphosphate hydrolases"/>
    <property type="match status" value="1"/>
</dbReference>
<dbReference type="RefSeq" id="WP_228225781.1">
    <property type="nucleotide sequence ID" value="NZ_JAJGNP010000001.1"/>
</dbReference>
<dbReference type="EMBL" id="JAJGNP010000001">
    <property type="protein sequence ID" value="MCC4231104.1"/>
    <property type="molecule type" value="Genomic_DNA"/>
</dbReference>
<protein>
    <recommendedName>
        <fullName evidence="3">Sulfotransferase domain-containing protein</fullName>
    </recommendedName>
</protein>
<evidence type="ECO:0008006" key="3">
    <source>
        <dbReference type="Google" id="ProtNLM"/>
    </source>
</evidence>
<name>A0ABS8GXU1_9SPHN</name>
<dbReference type="Gene3D" id="3.40.50.300">
    <property type="entry name" value="P-loop containing nucleotide triphosphate hydrolases"/>
    <property type="match status" value="1"/>
</dbReference>
<dbReference type="InterPro" id="IPR027417">
    <property type="entry name" value="P-loop_NTPase"/>
</dbReference>
<organism evidence="1 2">
    <name type="scientific">Sphingobium soli</name>
    <dbReference type="NCBI Taxonomy" id="1591116"/>
    <lineage>
        <taxon>Bacteria</taxon>
        <taxon>Pseudomonadati</taxon>
        <taxon>Pseudomonadota</taxon>
        <taxon>Alphaproteobacteria</taxon>
        <taxon>Sphingomonadales</taxon>
        <taxon>Sphingomonadaceae</taxon>
        <taxon>Sphingobium</taxon>
    </lineage>
</organism>
<sequence length="307" mass="34956">MKRELFLHVGHGKTGSSYIQSILSTHRDKLKQDLSILYPVLNSDRSAEGKISSGNGSIFLKNPGSVSHVTRGDYSSSTLYSSEFLFALEKNWLNRKNITALSEHYEGINVLFFVRNPDEMLSSSYQQAVKRSGYAGAMDEYIEHFNFFRSVEVFIKKILQHPEITLSVYNYSNCKKEVSRVLARWLNSDEVYSVPYPVVNRSLTYAELVFQQEVNKVFGKSGDLFSDIVCEQLPDLKADAIKPSQQCWAEFVSRTQKTVDEINSLIPNSQALRLEHELPIGCEPQISLNVDQLRIIAQSMLPKLMRI</sequence>